<evidence type="ECO:0000313" key="1">
    <source>
        <dbReference type="EMBL" id="CAI9928163.1"/>
    </source>
</evidence>
<protein>
    <submittedName>
        <fullName evidence="3">Hypothetical_protein</fullName>
    </submittedName>
</protein>
<accession>A0AA86TTA2</accession>
<organism evidence="2">
    <name type="scientific">Hexamita inflata</name>
    <dbReference type="NCBI Taxonomy" id="28002"/>
    <lineage>
        <taxon>Eukaryota</taxon>
        <taxon>Metamonada</taxon>
        <taxon>Diplomonadida</taxon>
        <taxon>Hexamitidae</taxon>
        <taxon>Hexamitinae</taxon>
        <taxon>Hexamita</taxon>
    </lineage>
</organism>
<dbReference type="Proteomes" id="UP001642409">
    <property type="component" value="Unassembled WGS sequence"/>
</dbReference>
<evidence type="ECO:0000313" key="5">
    <source>
        <dbReference type="Proteomes" id="UP001642409"/>
    </source>
</evidence>
<sequence length="229" mass="25760">MSVASPSRDSLKTRIFKLKLLMKLRFLIDHSQHTLLFTRIVKYVVWAVSTPEIDNLLKMMILKRRETPGKTSPLPQNIFNIIAGPLVTLASSVCIRIDETECTELHFQYLFTRRAAFLEPISIRPPNFIIWRQFAISNISLQISRSILQNLAPLVIYYQFVKTTQQPTSLRYNYFSSNCGSLNKSNASSGGHQGISRCHTLQSFVGLSKFLGGVKTAAAVAPLPTTLLT</sequence>
<evidence type="ECO:0000313" key="3">
    <source>
        <dbReference type="EMBL" id="CAL5976016.1"/>
    </source>
</evidence>
<evidence type="ECO:0000313" key="4">
    <source>
        <dbReference type="EMBL" id="CAL5976018.1"/>
    </source>
</evidence>
<dbReference type="EMBL" id="CATOUU010000386">
    <property type="protein sequence ID" value="CAI9928164.1"/>
    <property type="molecule type" value="Genomic_DNA"/>
</dbReference>
<gene>
    <name evidence="1" type="ORF">HINF_LOCUS15808</name>
    <name evidence="2" type="ORF">HINF_LOCUS15809</name>
    <name evidence="3" type="ORF">HINF_LOCUS3621</name>
    <name evidence="4" type="ORF">HINF_LOCUS3622</name>
</gene>
<comment type="caution">
    <text evidence="2">The sequence shown here is derived from an EMBL/GenBank/DDBJ whole genome shotgun (WGS) entry which is preliminary data.</text>
</comment>
<reference evidence="3 5" key="2">
    <citation type="submission" date="2024-07" db="EMBL/GenBank/DDBJ databases">
        <authorList>
            <person name="Akdeniz Z."/>
        </authorList>
    </citation>
    <scope>NUCLEOTIDE SEQUENCE [LARGE SCALE GENOMIC DNA]</scope>
</reference>
<dbReference type="EMBL" id="CAXDID020000006">
    <property type="protein sequence ID" value="CAL5976018.1"/>
    <property type="molecule type" value="Genomic_DNA"/>
</dbReference>
<evidence type="ECO:0000313" key="2">
    <source>
        <dbReference type="EMBL" id="CAI9928164.1"/>
    </source>
</evidence>
<name>A0AA86TTA2_9EUKA</name>
<proteinExistence type="predicted"/>
<dbReference type="EMBL" id="CATOUU010000386">
    <property type="protein sequence ID" value="CAI9928163.1"/>
    <property type="molecule type" value="Genomic_DNA"/>
</dbReference>
<dbReference type="AlphaFoldDB" id="A0AA86TTA2"/>
<keyword evidence="5" id="KW-1185">Reference proteome</keyword>
<reference evidence="2" key="1">
    <citation type="submission" date="2023-06" db="EMBL/GenBank/DDBJ databases">
        <authorList>
            <person name="Kurt Z."/>
        </authorList>
    </citation>
    <scope>NUCLEOTIDE SEQUENCE</scope>
</reference>
<dbReference type="EMBL" id="CAXDID020000006">
    <property type="protein sequence ID" value="CAL5976016.1"/>
    <property type="molecule type" value="Genomic_DNA"/>
</dbReference>